<dbReference type="Proteomes" id="UP000075683">
    <property type="component" value="Unassembled WGS sequence"/>
</dbReference>
<gene>
    <name evidence="1" type="ORF">B4135_1189</name>
</gene>
<accession>A0A150ME19</accession>
<protein>
    <submittedName>
        <fullName evidence="1">Uncharacterized protein</fullName>
    </submittedName>
</protein>
<dbReference type="STRING" id="301148.B4135_1189"/>
<sequence length="49" mass="5456">MIKKKEASVTEASFFLSGFSAALFLVNRSHPYPNCKSCRKCLPFFSPAV</sequence>
<proteinExistence type="predicted"/>
<organism evidence="1 2">
    <name type="scientific">Caldibacillus debilis</name>
    <dbReference type="NCBI Taxonomy" id="301148"/>
    <lineage>
        <taxon>Bacteria</taxon>
        <taxon>Bacillati</taxon>
        <taxon>Bacillota</taxon>
        <taxon>Bacilli</taxon>
        <taxon>Bacillales</taxon>
        <taxon>Bacillaceae</taxon>
        <taxon>Caldibacillus</taxon>
    </lineage>
</organism>
<evidence type="ECO:0000313" key="2">
    <source>
        <dbReference type="Proteomes" id="UP000075683"/>
    </source>
</evidence>
<dbReference type="EMBL" id="LQYT01000009">
    <property type="protein sequence ID" value="KYD22706.1"/>
    <property type="molecule type" value="Genomic_DNA"/>
</dbReference>
<comment type="caution">
    <text evidence="1">The sequence shown here is derived from an EMBL/GenBank/DDBJ whole genome shotgun (WGS) entry which is preliminary data.</text>
</comment>
<reference evidence="1 2" key="1">
    <citation type="submission" date="2016-01" db="EMBL/GenBank/DDBJ databases">
        <title>Draft Genome Sequences of Seven Thermophilic Sporeformers Isolated from Foods.</title>
        <authorList>
            <person name="Berendsen E.M."/>
            <person name="Wells-Bennik M.H."/>
            <person name="Krawcyk A.O."/>
            <person name="De Jong A."/>
            <person name="Holsappel S."/>
            <person name="Eijlander R.T."/>
            <person name="Kuipers O.P."/>
        </authorList>
    </citation>
    <scope>NUCLEOTIDE SEQUENCE [LARGE SCALE GENOMIC DNA]</scope>
    <source>
        <strain evidence="1 2">B4135</strain>
    </source>
</reference>
<evidence type="ECO:0000313" key="1">
    <source>
        <dbReference type="EMBL" id="KYD22706.1"/>
    </source>
</evidence>
<dbReference type="AlphaFoldDB" id="A0A150ME19"/>
<name>A0A150ME19_9BACI</name>